<sequence length="886" mass="103303">MPNDKEELEEDSYVWDNDTQLYIHHRHTSGFYHDPVAGWYYCSKDGLYYKHENGEYVPLEHDESNVDPLVHIVTSEDAQADALEPTGCSNDHELEHLQRPSSWVEDTLIELYLAGNNRRPSYSAEDNQDYQMLSANGDDDDEELEEGEWIPEEDFEPHEDNFDQDAPSKEEEMWVAQYGQVTQSPEKTLPEIPSVDLWDWKLVCESREADNEQVARLVGRLVRRSANLHPSVASGGTLFKTAPVCEARLHLVRVRTGQVYKLQNPSPKYLATLSVYDASNPTKDWGFPDVSTTWQDPVTKRKAKKVKPKTVRRLKVKEPHEVDMIEEERSSAYRDRAAERRNLHGGYGVGPGQKGTMVGLNADEHDTGSEEDATAEEALELTFGSGSYARRIMGNMGWKEGETLGKNAKGLVEPIQAVGNTGNVGLGENDGGSAPKRYAVTWKKQYQLREVLYPIYSPPPVFKESDSVKFLGGTVIIDAENVENACVCRLCGQRLRRVPSKKRERKCLKTRKFKYKLLNLMRIMLQMDSNQVIDEKDQKKLLTVTMRQDSKYVIQLLLGVLKYHVKHKWRVKHFKPVSDSEGCVDQLADENDATEFVLGRRMLAQKNVKVLRKQDTSWLYERFWKYDARSLIQFLLGDVNFHLKHKWRFKWFRPVSVLACVLEHAVAEKISAVSDVKKRIMSMRDHNRFSLFLEHRGVEWRWVCSDLTMSVADTRPEWQRSLIIFFCVCLRASFISRASVYKRILKWLWRLKVLIVWFSTVTEYYIFEISVGKHKETTKPSTLWWIQVVNLQLHKERRAVLLMSIRRYRLQVWVQQKLKWKRNYKTWMFKYKERMKQVHALLLHVEWCLWSSSYFLWHRWRSRGNSTCSSEMAGLVEIRKTKRQGG</sequence>
<evidence type="ECO:0000256" key="3">
    <source>
        <dbReference type="ARBA" id="ARBA00023242"/>
    </source>
</evidence>
<dbReference type="PROSITE" id="PS50174">
    <property type="entry name" value="G_PATCH"/>
    <property type="match status" value="1"/>
</dbReference>
<dbReference type="AlphaFoldDB" id="M4D4T9"/>
<dbReference type="Proteomes" id="UP000011750">
    <property type="component" value="Chromosome A01"/>
</dbReference>
<keyword evidence="3" id="KW-0539">Nucleus</keyword>
<evidence type="ECO:0000256" key="1">
    <source>
        <dbReference type="ARBA" id="ARBA00004123"/>
    </source>
</evidence>
<reference evidence="6 7" key="2">
    <citation type="journal article" date="2018" name="Hortic Res">
        <title>Improved Brassica rapa reference genome by single-molecule sequencing and chromosome conformation capture technologies.</title>
        <authorList>
            <person name="Zhang L."/>
            <person name="Cai X."/>
            <person name="Wu J."/>
            <person name="Liu M."/>
            <person name="Grob S."/>
            <person name="Cheng F."/>
            <person name="Liang J."/>
            <person name="Cai C."/>
            <person name="Liu Z."/>
            <person name="Liu B."/>
            <person name="Wang F."/>
            <person name="Li S."/>
            <person name="Liu F."/>
            <person name="Li X."/>
            <person name="Cheng L."/>
            <person name="Yang W."/>
            <person name="Li M.H."/>
            <person name="Grossniklaus U."/>
            <person name="Zheng H."/>
            <person name="Wang X."/>
        </authorList>
    </citation>
    <scope>NUCLEOTIDE SEQUENCE [LARGE SCALE GENOMIC DNA]</scope>
    <source>
        <strain evidence="6 7">cv. Chiifu-401-42</strain>
    </source>
</reference>
<dbReference type="PANTHER" id="PTHR13948">
    <property type="entry name" value="RNA-BINDING PROTEIN"/>
    <property type="match status" value="1"/>
</dbReference>
<organism evidence="6 7">
    <name type="scientific">Brassica campestris</name>
    <name type="common">Field mustard</name>
    <dbReference type="NCBI Taxonomy" id="3711"/>
    <lineage>
        <taxon>Eukaryota</taxon>
        <taxon>Viridiplantae</taxon>
        <taxon>Streptophyta</taxon>
        <taxon>Embryophyta</taxon>
        <taxon>Tracheophyta</taxon>
        <taxon>Spermatophyta</taxon>
        <taxon>Magnoliopsida</taxon>
        <taxon>eudicotyledons</taxon>
        <taxon>Gunneridae</taxon>
        <taxon>Pentapetalae</taxon>
        <taxon>rosids</taxon>
        <taxon>malvids</taxon>
        <taxon>Brassicales</taxon>
        <taxon>Brassicaceae</taxon>
        <taxon>Brassiceae</taxon>
        <taxon>Brassica</taxon>
    </lineage>
</organism>
<dbReference type="GO" id="GO:0005634">
    <property type="term" value="C:nucleus"/>
    <property type="evidence" value="ECO:0000318"/>
    <property type="project" value="GO_Central"/>
</dbReference>
<reference evidence="6" key="3">
    <citation type="submission" date="2023-03" db="UniProtKB">
        <authorList>
            <consortium name="EnsemblPlants"/>
        </authorList>
    </citation>
    <scope>IDENTIFICATION</scope>
    <source>
        <strain evidence="6">cv. Chiifu-401-42</strain>
    </source>
</reference>
<evidence type="ECO:0000259" key="5">
    <source>
        <dbReference type="PROSITE" id="PS50174"/>
    </source>
</evidence>
<dbReference type="Gramene" id="Bra011494.1">
    <property type="protein sequence ID" value="Bra011494.1-P"/>
    <property type="gene ID" value="Bra011494"/>
</dbReference>
<comment type="subcellular location">
    <subcellularLocation>
        <location evidence="1">Nucleus</location>
    </subcellularLocation>
</comment>
<protein>
    <recommendedName>
        <fullName evidence="5">G-patch domain-containing protein</fullName>
    </recommendedName>
</protein>
<dbReference type="CDD" id="cd16074">
    <property type="entry name" value="OCRE"/>
    <property type="match status" value="1"/>
</dbReference>
<evidence type="ECO:0000256" key="4">
    <source>
        <dbReference type="SAM" id="MobiDB-lite"/>
    </source>
</evidence>
<reference evidence="6 7" key="1">
    <citation type="journal article" date="2011" name="Nat. Genet.">
        <title>The genome of the mesopolyploid crop species Brassica rapa.</title>
        <authorList>
            <consortium name="Brassica rapa Genome Sequencing Project Consortium"/>
            <person name="Wang X."/>
            <person name="Wang H."/>
            <person name="Wang J."/>
            <person name="Sun R."/>
            <person name="Wu J."/>
            <person name="Liu S."/>
            <person name="Bai Y."/>
            <person name="Mun J.H."/>
            <person name="Bancroft I."/>
            <person name="Cheng F."/>
            <person name="Huang S."/>
            <person name="Li X."/>
            <person name="Hua W."/>
            <person name="Wang J."/>
            <person name="Wang X."/>
            <person name="Freeling M."/>
            <person name="Pires J.C."/>
            <person name="Paterson A.H."/>
            <person name="Chalhoub B."/>
            <person name="Wang B."/>
            <person name="Hayward A."/>
            <person name="Sharpe A.G."/>
            <person name="Park B.S."/>
            <person name="Weisshaar B."/>
            <person name="Liu B."/>
            <person name="Li B."/>
            <person name="Liu B."/>
            <person name="Tong C."/>
            <person name="Song C."/>
            <person name="Duran C."/>
            <person name="Peng C."/>
            <person name="Geng C."/>
            <person name="Koh C."/>
            <person name="Lin C."/>
            <person name="Edwards D."/>
            <person name="Mu D."/>
            <person name="Shen D."/>
            <person name="Soumpourou E."/>
            <person name="Li F."/>
            <person name="Fraser F."/>
            <person name="Conant G."/>
            <person name="Lassalle G."/>
            <person name="King G.J."/>
            <person name="Bonnema G."/>
            <person name="Tang H."/>
            <person name="Wang H."/>
            <person name="Belcram H."/>
            <person name="Zhou H."/>
            <person name="Hirakawa H."/>
            <person name="Abe H."/>
            <person name="Guo H."/>
            <person name="Wang H."/>
            <person name="Jin H."/>
            <person name="Parkin I.A."/>
            <person name="Batley J."/>
            <person name="Kim J.S."/>
            <person name="Just J."/>
            <person name="Li J."/>
            <person name="Xu J."/>
            <person name="Deng J."/>
            <person name="Kim J.A."/>
            <person name="Li J."/>
            <person name="Yu J."/>
            <person name="Meng J."/>
            <person name="Wang J."/>
            <person name="Min J."/>
            <person name="Poulain J."/>
            <person name="Wang J."/>
            <person name="Hatakeyama K."/>
            <person name="Wu K."/>
            <person name="Wang L."/>
            <person name="Fang L."/>
            <person name="Trick M."/>
            <person name="Links M.G."/>
            <person name="Zhao M."/>
            <person name="Jin M."/>
            <person name="Ramchiary N."/>
            <person name="Drou N."/>
            <person name="Berkman P.J."/>
            <person name="Cai Q."/>
            <person name="Huang Q."/>
            <person name="Li R."/>
            <person name="Tabata S."/>
            <person name="Cheng S."/>
            <person name="Zhang S."/>
            <person name="Zhang S."/>
            <person name="Huang S."/>
            <person name="Sato S."/>
            <person name="Sun S."/>
            <person name="Kwon S.J."/>
            <person name="Choi S.R."/>
            <person name="Lee T.H."/>
            <person name="Fan W."/>
            <person name="Zhao X."/>
            <person name="Tan X."/>
            <person name="Xu X."/>
            <person name="Wang Y."/>
            <person name="Qiu Y."/>
            <person name="Yin Y."/>
            <person name="Li Y."/>
            <person name="Du Y."/>
            <person name="Liao Y."/>
            <person name="Lim Y."/>
            <person name="Narusaka Y."/>
            <person name="Wang Y."/>
            <person name="Wang Z."/>
            <person name="Li Z."/>
            <person name="Wang Z."/>
            <person name="Xiong Z."/>
            <person name="Zhang Z."/>
        </authorList>
    </citation>
    <scope>NUCLEOTIDE SEQUENCE [LARGE SCALE GENOMIC DNA]</scope>
    <source>
        <strain evidence="6 7">cv. Chiifu-401-42</strain>
    </source>
</reference>
<dbReference type="HOGENOM" id="CLU_325532_0_0_1"/>
<dbReference type="Pfam" id="PF01585">
    <property type="entry name" value="G-patch"/>
    <property type="match status" value="1"/>
</dbReference>
<dbReference type="InterPro" id="IPR000467">
    <property type="entry name" value="G_patch_dom"/>
</dbReference>
<dbReference type="STRING" id="51351.M4D4T9"/>
<accession>M4D4T9</accession>
<evidence type="ECO:0000313" key="6">
    <source>
        <dbReference type="EnsemblPlants" id="Bra011494.1-P"/>
    </source>
</evidence>
<proteinExistence type="predicted"/>
<evidence type="ECO:0000256" key="2">
    <source>
        <dbReference type="ARBA" id="ARBA00022884"/>
    </source>
</evidence>
<dbReference type="EnsemblPlants" id="Bra011494.1">
    <property type="protein sequence ID" value="Bra011494.1-P"/>
    <property type="gene ID" value="Bra011494"/>
</dbReference>
<name>M4D4T9_BRACM</name>
<dbReference type="InParanoid" id="M4D4T9"/>
<dbReference type="SMART" id="SM00443">
    <property type="entry name" value="G_patch"/>
    <property type="match status" value="1"/>
</dbReference>
<dbReference type="InterPro" id="IPR041591">
    <property type="entry name" value="OCRE"/>
</dbReference>
<dbReference type="Pfam" id="PF17780">
    <property type="entry name" value="OCRE"/>
    <property type="match status" value="1"/>
</dbReference>
<dbReference type="eggNOG" id="ENOG502QVR4">
    <property type="taxonomic scope" value="Eukaryota"/>
</dbReference>
<dbReference type="GO" id="GO:0003723">
    <property type="term" value="F:RNA binding"/>
    <property type="evidence" value="ECO:0000318"/>
    <property type="project" value="GO_Central"/>
</dbReference>
<feature type="compositionally biased region" description="Acidic residues" evidence="4">
    <location>
        <begin position="137"/>
        <end position="146"/>
    </location>
</feature>
<keyword evidence="2" id="KW-0694">RNA-binding</keyword>
<dbReference type="GO" id="GO:0000398">
    <property type="term" value="P:mRNA splicing, via spliceosome"/>
    <property type="evidence" value="ECO:0000318"/>
    <property type="project" value="GO_Central"/>
</dbReference>
<feature type="region of interest" description="Disordered" evidence="4">
    <location>
        <begin position="120"/>
        <end position="146"/>
    </location>
</feature>
<evidence type="ECO:0000313" key="7">
    <source>
        <dbReference type="Proteomes" id="UP000011750"/>
    </source>
</evidence>
<keyword evidence="7" id="KW-1185">Reference proteome</keyword>
<dbReference type="PANTHER" id="PTHR13948:SF38">
    <property type="entry name" value="D111_G-PATCH DOMAIN-CONTAINING PROTEIN"/>
    <property type="match status" value="1"/>
</dbReference>
<feature type="domain" description="G-patch" evidence="5">
    <location>
        <begin position="385"/>
        <end position="431"/>
    </location>
</feature>